<dbReference type="KEGG" id="ppn:Palpr_1110"/>
<dbReference type="HOGENOM" id="CLU_023088_0_0_10"/>
<evidence type="ECO:0000313" key="1">
    <source>
        <dbReference type="EMBL" id="ADQ79258.1"/>
    </source>
</evidence>
<dbReference type="Gene3D" id="3.10.450.50">
    <property type="match status" value="1"/>
</dbReference>
<reference evidence="1 2" key="2">
    <citation type="journal article" date="2011" name="Stand. Genomic Sci.">
        <title>Complete genome sequence of Paludibacter propionicigenes type strain (WB4).</title>
        <authorList>
            <person name="Gronow S."/>
            <person name="Munk C."/>
            <person name="Lapidus A."/>
            <person name="Nolan M."/>
            <person name="Lucas S."/>
            <person name="Hammon N."/>
            <person name="Deshpande S."/>
            <person name="Cheng J.F."/>
            <person name="Tapia R."/>
            <person name="Han C."/>
            <person name="Goodwin L."/>
            <person name="Pitluck S."/>
            <person name="Liolios K."/>
            <person name="Ivanova N."/>
            <person name="Mavromatis K."/>
            <person name="Mikhailova N."/>
            <person name="Pati A."/>
            <person name="Chen A."/>
            <person name="Palaniappan K."/>
            <person name="Land M."/>
            <person name="Hauser L."/>
            <person name="Chang Y.J."/>
            <person name="Jeffries C.D."/>
            <person name="Brambilla E."/>
            <person name="Rohde M."/>
            <person name="Goker M."/>
            <person name="Detter J.C."/>
            <person name="Woyke T."/>
            <person name="Bristow J."/>
            <person name="Eisen J.A."/>
            <person name="Markowitz V."/>
            <person name="Hugenholtz P."/>
            <person name="Kyrpides N.C."/>
            <person name="Klenk H.P."/>
        </authorList>
    </citation>
    <scope>NUCLEOTIDE SEQUENCE [LARGE SCALE GENOMIC DNA]</scope>
    <source>
        <strain evidence="2">DSM 17365 / JCM 13257 / WB4</strain>
    </source>
</reference>
<dbReference type="Pfam" id="PF02810">
    <property type="entry name" value="SEC-C"/>
    <property type="match status" value="1"/>
</dbReference>
<sequence length="535" mass="62705">MKNREEILIELNRLSSSRDFLEILLILSNTHLNCTANKLATRDVKSILNENEIVFLFGLWAKNKNKNTEGFVDKQEISKRVHELMNEYHQTYIPDISIFNTTKTFNEIARNNPDMIKESIFYSGTGAYDYQLITFLDDKYNLDKEWLKQNKGFIIKEAQKLFIYIKSTFIYKLNSKKFNDNVIELYTIRKDNYIFKKNPSFIFLLNLLSFKMDESLNEEFNDIGDLNHFKFRPVINTDSKFIIPLPNLLSESIYDGPFYWMNDDEKYLSTAAKNRGKSAENIVKSILERKIPNENIFLEVNVNVTKNETLTDLDVCVINGNKMLIFQVKSKRLTQLSKKGDIEGFHKDFKLAIQDANDQATKPIELIISNSCKLKSMLSGENIDCEKIDEIHTACIVLDSYPAITTHTRMFFFDEEKTPVTMSIFDLELLIEYIKDFDMLFDYIKKREEFSKYFIAETELSFFSKYIKSGLIKSSNADIEILDNDFAQRFDYDYYVPLTLKFQKEFSTYIKDIGRNDFCFCGSGKKYKKCCSEKC</sequence>
<dbReference type="eggNOG" id="COG3012">
    <property type="taxonomic scope" value="Bacteria"/>
</dbReference>
<proteinExistence type="predicted"/>
<dbReference type="InterPro" id="IPR004027">
    <property type="entry name" value="SEC_C_motif"/>
</dbReference>
<gene>
    <name evidence="1" type="ordered locus">Palpr_1110</name>
</gene>
<name>E4T3G4_PALPW</name>
<dbReference type="AlphaFoldDB" id="E4T3G4"/>
<protein>
    <submittedName>
        <fullName evidence="1">NERD domain protein</fullName>
    </submittedName>
</protein>
<dbReference type="Proteomes" id="UP000008718">
    <property type="component" value="Chromosome"/>
</dbReference>
<reference key="1">
    <citation type="submission" date="2010-11" db="EMBL/GenBank/DDBJ databases">
        <title>The complete genome of Paludibacter propionicigenes DSM 17365.</title>
        <authorList>
            <consortium name="US DOE Joint Genome Institute (JGI-PGF)"/>
            <person name="Lucas S."/>
            <person name="Copeland A."/>
            <person name="Lapidus A."/>
            <person name="Bruce D."/>
            <person name="Goodwin L."/>
            <person name="Pitluck S."/>
            <person name="Kyrpides N."/>
            <person name="Mavromatis K."/>
            <person name="Ivanova N."/>
            <person name="Munk A.C."/>
            <person name="Brettin T."/>
            <person name="Detter J.C."/>
            <person name="Han C."/>
            <person name="Tapia R."/>
            <person name="Land M."/>
            <person name="Hauser L."/>
            <person name="Markowitz V."/>
            <person name="Cheng J.-F."/>
            <person name="Hugenholtz P."/>
            <person name="Woyke T."/>
            <person name="Wu D."/>
            <person name="Gronow S."/>
            <person name="Wellnitz S."/>
            <person name="Brambilla E."/>
            <person name="Klenk H.-P."/>
            <person name="Eisen J.A."/>
        </authorList>
    </citation>
    <scope>NUCLEOTIDE SEQUENCE</scope>
    <source>
        <strain>WB4</strain>
    </source>
</reference>
<organism evidence="1 2">
    <name type="scientific">Paludibacter propionicigenes (strain DSM 17365 / JCM 13257 / WB4)</name>
    <dbReference type="NCBI Taxonomy" id="694427"/>
    <lineage>
        <taxon>Bacteria</taxon>
        <taxon>Pseudomonadati</taxon>
        <taxon>Bacteroidota</taxon>
        <taxon>Bacteroidia</taxon>
        <taxon>Bacteroidales</taxon>
        <taxon>Paludibacteraceae</taxon>
        <taxon>Paludibacter</taxon>
    </lineage>
</organism>
<accession>E4T3G4</accession>
<dbReference type="SUPFAM" id="SSF103642">
    <property type="entry name" value="Sec-C motif"/>
    <property type="match status" value="1"/>
</dbReference>
<evidence type="ECO:0000313" key="2">
    <source>
        <dbReference type="Proteomes" id="UP000008718"/>
    </source>
</evidence>
<dbReference type="STRING" id="694427.Palpr_1110"/>
<keyword evidence="2" id="KW-1185">Reference proteome</keyword>
<dbReference type="EMBL" id="CP002345">
    <property type="protein sequence ID" value="ADQ79258.1"/>
    <property type="molecule type" value="Genomic_DNA"/>
</dbReference>